<dbReference type="RefSeq" id="WP_067655815.1">
    <property type="nucleotide sequence ID" value="NZ_FQXG01000003.1"/>
</dbReference>
<evidence type="ECO:0000313" key="1">
    <source>
        <dbReference type="EMBL" id="SHH55834.1"/>
    </source>
</evidence>
<gene>
    <name evidence="1" type="ORF">SAMN02745129_2332</name>
</gene>
<keyword evidence="2" id="KW-1185">Reference proteome</keyword>
<proteinExistence type="predicted"/>
<accession>A0A1M5TYR4</accession>
<evidence type="ECO:0000313" key="2">
    <source>
        <dbReference type="Proteomes" id="UP000184268"/>
    </source>
</evidence>
<dbReference type="OrthoDB" id="5875608at2"/>
<reference evidence="2" key="1">
    <citation type="submission" date="2016-11" db="EMBL/GenBank/DDBJ databases">
        <authorList>
            <person name="Varghese N."/>
            <person name="Submissions S."/>
        </authorList>
    </citation>
    <scope>NUCLEOTIDE SEQUENCE [LARGE SCALE GENOMIC DNA]</scope>
    <source>
        <strain evidence="2">DSM 16917</strain>
    </source>
</reference>
<dbReference type="Proteomes" id="UP000184268">
    <property type="component" value="Unassembled WGS sequence"/>
</dbReference>
<dbReference type="EMBL" id="FQXG01000003">
    <property type="protein sequence ID" value="SHH55834.1"/>
    <property type="molecule type" value="Genomic_DNA"/>
</dbReference>
<dbReference type="AlphaFoldDB" id="A0A1M5TYR4"/>
<name>A0A1M5TYR4_9GAMM</name>
<dbReference type="STRING" id="299255.SAMN02745129_2332"/>
<sequence length="107" mass="13179">MIQHQPNYQAKRLKAQFARQAISDTWFGPRLIHPDLRTNCHKRFSTLQERRWNLAHQPELQAYRTAIRGRRYHKSLPNSNWDFYPSVLDTMTSWKHNSKRRKQWYRE</sequence>
<protein>
    <submittedName>
        <fullName evidence="1">Uncharacterized protein</fullName>
    </submittedName>
</protein>
<organism evidence="1 2">
    <name type="scientific">Ferrimonas marina</name>
    <dbReference type="NCBI Taxonomy" id="299255"/>
    <lineage>
        <taxon>Bacteria</taxon>
        <taxon>Pseudomonadati</taxon>
        <taxon>Pseudomonadota</taxon>
        <taxon>Gammaproteobacteria</taxon>
        <taxon>Alteromonadales</taxon>
        <taxon>Ferrimonadaceae</taxon>
        <taxon>Ferrimonas</taxon>
    </lineage>
</organism>